<dbReference type="RefSeq" id="WP_017822851.1">
    <property type="nucleotide sequence ID" value="NZ_AORC01000006.1"/>
</dbReference>
<evidence type="ECO:0000313" key="6">
    <source>
        <dbReference type="EMBL" id="EYT49858.1"/>
    </source>
</evidence>
<accession>A0A022KUC4</accession>
<evidence type="ECO:0000256" key="3">
    <source>
        <dbReference type="ARBA" id="ARBA00022801"/>
    </source>
</evidence>
<dbReference type="GO" id="GO:0046872">
    <property type="term" value="F:metal ion binding"/>
    <property type="evidence" value="ECO:0007669"/>
    <property type="project" value="UniProtKB-KW"/>
</dbReference>
<feature type="domain" description="PIN" evidence="5">
    <location>
        <begin position="4"/>
        <end position="111"/>
    </location>
</feature>
<proteinExistence type="predicted"/>
<dbReference type="Pfam" id="PF13470">
    <property type="entry name" value="PIN_3"/>
    <property type="match status" value="1"/>
</dbReference>
<dbReference type="Proteomes" id="UP000019754">
    <property type="component" value="Unassembled WGS sequence"/>
</dbReference>
<evidence type="ECO:0000259" key="5">
    <source>
        <dbReference type="Pfam" id="PF13470"/>
    </source>
</evidence>
<keyword evidence="7" id="KW-1185">Reference proteome</keyword>
<comment type="caution">
    <text evidence="6">The sequence shown here is derived from an EMBL/GenBank/DDBJ whole genome shotgun (WGS) entry which is preliminary data.</text>
</comment>
<dbReference type="HOGENOM" id="CLU_096418_1_0_11"/>
<evidence type="ECO:0000256" key="4">
    <source>
        <dbReference type="ARBA" id="ARBA00022842"/>
    </source>
</evidence>
<keyword evidence="2" id="KW-0479">Metal-binding</keyword>
<evidence type="ECO:0000256" key="1">
    <source>
        <dbReference type="ARBA" id="ARBA00022722"/>
    </source>
</evidence>
<dbReference type="AlphaFoldDB" id="A0A022KUC4"/>
<dbReference type="InterPro" id="IPR002716">
    <property type="entry name" value="PIN_dom"/>
</dbReference>
<gene>
    <name evidence="6" type="ORF">D641_0105735</name>
</gene>
<dbReference type="GO" id="GO:0004518">
    <property type="term" value="F:nuclease activity"/>
    <property type="evidence" value="ECO:0007669"/>
    <property type="project" value="UniProtKB-KW"/>
</dbReference>
<sequence length="190" mass="21532">MTQRVFVDANIFVSRTIMDWLFHLRRLNDGMFQLHATEDVFIEALRATRKRNPRAPGNLLSDRLEKIRACVDEVLPTFPGTLEFTGSDDGDYHVHAAAISSRADIILTQNDAGDITTTPDSEPYEIYTADDFFMLIVQSNPRCLLSCTEGQLAYWSRRGDPQLDDHLRKADCPQFADAVRRALRTLAMAP</sequence>
<dbReference type="GO" id="GO:0016787">
    <property type="term" value="F:hydrolase activity"/>
    <property type="evidence" value="ECO:0007669"/>
    <property type="project" value="UniProtKB-KW"/>
</dbReference>
<evidence type="ECO:0000256" key="2">
    <source>
        <dbReference type="ARBA" id="ARBA00022723"/>
    </source>
</evidence>
<keyword evidence="3" id="KW-0378">Hydrolase</keyword>
<dbReference type="OrthoDB" id="211933at2"/>
<keyword evidence="1" id="KW-0540">Nuclease</keyword>
<keyword evidence="4" id="KW-0460">Magnesium</keyword>
<dbReference type="EMBL" id="AORC01000006">
    <property type="protein sequence ID" value="EYT49858.1"/>
    <property type="molecule type" value="Genomic_DNA"/>
</dbReference>
<evidence type="ECO:0000313" key="7">
    <source>
        <dbReference type="Proteomes" id="UP000019754"/>
    </source>
</evidence>
<organism evidence="6 7">
    <name type="scientific">Brachybacterium muris UCD-AY4</name>
    <dbReference type="NCBI Taxonomy" id="1249481"/>
    <lineage>
        <taxon>Bacteria</taxon>
        <taxon>Bacillati</taxon>
        <taxon>Actinomycetota</taxon>
        <taxon>Actinomycetes</taxon>
        <taxon>Micrococcales</taxon>
        <taxon>Dermabacteraceae</taxon>
        <taxon>Brachybacterium</taxon>
    </lineage>
</organism>
<protein>
    <recommendedName>
        <fullName evidence="5">PIN domain-containing protein</fullName>
    </recommendedName>
</protein>
<reference evidence="6 7" key="1">
    <citation type="journal article" date="2013" name="Genome Announc.">
        <title>Draft genome sequence of an Actinobacterium, Brachybacterium muris strain UCD-AY4.</title>
        <authorList>
            <person name="Lo J.R."/>
            <person name="Lang J.M."/>
            <person name="Darling A.E."/>
            <person name="Eisen J.A."/>
            <person name="Coil D.A."/>
        </authorList>
    </citation>
    <scope>NUCLEOTIDE SEQUENCE [LARGE SCALE GENOMIC DNA]</scope>
    <source>
        <strain evidence="6 7">UCD-AY4</strain>
    </source>
</reference>
<name>A0A022KUC4_9MICO</name>